<protein>
    <recommendedName>
        <fullName evidence="4 5">Large ribosomal subunit protein bL35</fullName>
    </recommendedName>
</protein>
<keyword evidence="2 5" id="KW-0689">Ribosomal protein</keyword>
<dbReference type="InterPro" id="IPR037229">
    <property type="entry name" value="Ribosomal_bL35_sf"/>
</dbReference>
<sequence length="67" mass="7518">MPKLKTKSGAKKRFKVTANGKVKCLAAGKRHGMIKRTNKFIRNARGTMVLADEDAKVVKKNFLPYAR</sequence>
<evidence type="ECO:0000256" key="3">
    <source>
        <dbReference type="ARBA" id="ARBA00023274"/>
    </source>
</evidence>
<dbReference type="PANTHER" id="PTHR33343">
    <property type="entry name" value="54S RIBOSOMAL PROTEIN BL35M"/>
    <property type="match status" value="1"/>
</dbReference>
<dbReference type="Gene3D" id="4.10.410.60">
    <property type="match status" value="1"/>
</dbReference>
<dbReference type="OrthoDB" id="9804851at2"/>
<dbReference type="EMBL" id="AP014648">
    <property type="protein sequence ID" value="BAQ15986.1"/>
    <property type="molecule type" value="Genomic_DNA"/>
</dbReference>
<proteinExistence type="inferred from homology"/>
<dbReference type="FunFam" id="4.10.410.60:FF:000001">
    <property type="entry name" value="50S ribosomal protein L35"/>
    <property type="match status" value="1"/>
</dbReference>
<organism evidence="7 8">
    <name type="scientific">Methyloceanibacter caenitepidi</name>
    <dbReference type="NCBI Taxonomy" id="1384459"/>
    <lineage>
        <taxon>Bacteria</taxon>
        <taxon>Pseudomonadati</taxon>
        <taxon>Pseudomonadota</taxon>
        <taxon>Alphaproteobacteria</taxon>
        <taxon>Hyphomicrobiales</taxon>
        <taxon>Hyphomicrobiaceae</taxon>
        <taxon>Methyloceanibacter</taxon>
    </lineage>
</organism>
<dbReference type="STRING" id="1384459.GL4_0520"/>
<evidence type="ECO:0000256" key="4">
    <source>
        <dbReference type="ARBA" id="ARBA00071664"/>
    </source>
</evidence>
<dbReference type="GO" id="GO:0006412">
    <property type="term" value="P:translation"/>
    <property type="evidence" value="ECO:0007669"/>
    <property type="project" value="UniProtKB-UniRule"/>
</dbReference>
<dbReference type="PANTHER" id="PTHR33343:SF1">
    <property type="entry name" value="LARGE RIBOSOMAL SUBUNIT PROTEIN BL35M"/>
    <property type="match status" value="1"/>
</dbReference>
<dbReference type="PRINTS" id="PR00064">
    <property type="entry name" value="RIBOSOMALL35"/>
</dbReference>
<dbReference type="Pfam" id="PF01632">
    <property type="entry name" value="Ribosomal_L35p"/>
    <property type="match status" value="1"/>
</dbReference>
<dbReference type="HAMAP" id="MF_00514">
    <property type="entry name" value="Ribosomal_bL35"/>
    <property type="match status" value="1"/>
</dbReference>
<dbReference type="SUPFAM" id="SSF143034">
    <property type="entry name" value="L35p-like"/>
    <property type="match status" value="1"/>
</dbReference>
<evidence type="ECO:0000256" key="6">
    <source>
        <dbReference type="RuleBase" id="RU000568"/>
    </source>
</evidence>
<dbReference type="InterPro" id="IPR021137">
    <property type="entry name" value="Ribosomal_bL35-like"/>
</dbReference>
<evidence type="ECO:0000313" key="7">
    <source>
        <dbReference type="EMBL" id="BAQ15986.1"/>
    </source>
</evidence>
<dbReference type="PROSITE" id="PS00936">
    <property type="entry name" value="RIBOSOMAL_L35"/>
    <property type="match status" value="1"/>
</dbReference>
<evidence type="ECO:0000256" key="2">
    <source>
        <dbReference type="ARBA" id="ARBA00022980"/>
    </source>
</evidence>
<dbReference type="NCBIfam" id="TIGR00001">
    <property type="entry name" value="rpmI_bact"/>
    <property type="match status" value="1"/>
</dbReference>
<dbReference type="GO" id="GO:0022625">
    <property type="term" value="C:cytosolic large ribosomal subunit"/>
    <property type="evidence" value="ECO:0007669"/>
    <property type="project" value="TreeGrafter"/>
</dbReference>
<dbReference type="GO" id="GO:0003735">
    <property type="term" value="F:structural constituent of ribosome"/>
    <property type="evidence" value="ECO:0007669"/>
    <property type="project" value="InterPro"/>
</dbReference>
<gene>
    <name evidence="5" type="primary">rpmI</name>
    <name evidence="7" type="ORF">GL4_0520</name>
</gene>
<evidence type="ECO:0000313" key="8">
    <source>
        <dbReference type="Proteomes" id="UP000031643"/>
    </source>
</evidence>
<dbReference type="InterPro" id="IPR001706">
    <property type="entry name" value="Ribosomal_bL35"/>
</dbReference>
<name>A0A0A8JZX8_9HYPH</name>
<dbReference type="HOGENOM" id="CLU_169643_2_1_5"/>
<dbReference type="RefSeq" id="WP_045364199.1">
    <property type="nucleotide sequence ID" value="NZ_AP014648.1"/>
</dbReference>
<evidence type="ECO:0000256" key="1">
    <source>
        <dbReference type="ARBA" id="ARBA00006598"/>
    </source>
</evidence>
<dbReference type="AlphaFoldDB" id="A0A0A8JZX8"/>
<dbReference type="KEGG" id="mcg:GL4_0520"/>
<evidence type="ECO:0000256" key="5">
    <source>
        <dbReference type="HAMAP-Rule" id="MF_00514"/>
    </source>
</evidence>
<reference evidence="7 8" key="1">
    <citation type="submission" date="2014-09" db="EMBL/GenBank/DDBJ databases">
        <title>Genome sequencing of Methyloceanibacter caenitepidi Gela4.</title>
        <authorList>
            <person name="Takeuchi M."/>
            <person name="Susumu S."/>
            <person name="Kamagata Y."/>
            <person name="Oshima K."/>
            <person name="Hattori M."/>
            <person name="Iwasaki W."/>
        </authorList>
    </citation>
    <scope>NUCLEOTIDE SEQUENCE [LARGE SCALE GENOMIC DNA]</scope>
    <source>
        <strain evidence="7 8">Gela4</strain>
    </source>
</reference>
<dbReference type="InterPro" id="IPR018265">
    <property type="entry name" value="Ribosomal_bL35_CS"/>
</dbReference>
<keyword evidence="8" id="KW-1185">Reference proteome</keyword>
<comment type="similarity">
    <text evidence="1 5 6">Belongs to the bacterial ribosomal protein bL35 family.</text>
</comment>
<keyword evidence="3 5" id="KW-0687">Ribonucleoprotein</keyword>
<dbReference type="Proteomes" id="UP000031643">
    <property type="component" value="Chromosome"/>
</dbReference>
<accession>A0A0A8JZX8</accession>